<dbReference type="EMBL" id="JACHEM010000012">
    <property type="protein sequence ID" value="MBB6438170.1"/>
    <property type="molecule type" value="Genomic_DNA"/>
</dbReference>
<dbReference type="RefSeq" id="WP_185034064.1">
    <property type="nucleotide sequence ID" value="NZ_BNBN01000003.1"/>
</dbReference>
<evidence type="ECO:0000313" key="2">
    <source>
        <dbReference type="EMBL" id="MBB6438170.1"/>
    </source>
</evidence>
<feature type="region of interest" description="Disordered" evidence="1">
    <location>
        <begin position="142"/>
        <end position="165"/>
    </location>
</feature>
<gene>
    <name evidence="2" type="ORF">HNQ79_004674</name>
</gene>
<protein>
    <submittedName>
        <fullName evidence="2">Uncharacterized protein</fullName>
    </submittedName>
</protein>
<accession>A0A7X0HIH1</accession>
<reference evidence="2 3" key="1">
    <citation type="submission" date="2020-08" db="EMBL/GenBank/DDBJ databases">
        <title>Genomic Encyclopedia of Type Strains, Phase IV (KMG-IV): sequencing the most valuable type-strain genomes for metagenomic binning, comparative biology and taxonomic classification.</title>
        <authorList>
            <person name="Goeker M."/>
        </authorList>
    </citation>
    <scope>NUCLEOTIDE SEQUENCE [LARGE SCALE GENOMIC DNA]</scope>
    <source>
        <strain evidence="2 3">DSM 40141</strain>
    </source>
</reference>
<sequence length="354" mass="38418">MPTCLAVCGTTAVVPPGHSPSGERHRSVVFYEDIVHPACEQLGLTFLRADRLTEAGLPLDQLLRIVNEVDIVVADLSGSGAELLFGLGMRHALGRYTVHVAEETEQLLESGTTLRIPFPTQPADTGTARWRLTGLLKEMLGGDSRPSLPQGTVPEPGAKPTVEADEDAPGLFDWVVEVEAQMEAISGDMTDVESAFTDLVAMMELIGEEMARVDHPGASMNTRMAVINRLAKAIEGPADDLEVAAERFTARMQTNVDAFRAFLQWASSTPRSEWPEGAEEVLEQFLVAPQAVQDAAGVFQEIMAVISMVGSSSRQLRRPSRQINTSLQTIFQSVAVLDELRDLAMELREPSLPG</sequence>
<name>A0A7X0HIH1_9ACTN</name>
<comment type="caution">
    <text evidence="2">The sequence shown here is derived from an EMBL/GenBank/DDBJ whole genome shotgun (WGS) entry which is preliminary data.</text>
</comment>
<proteinExistence type="predicted"/>
<dbReference type="AlphaFoldDB" id="A0A7X0HIH1"/>
<evidence type="ECO:0000256" key="1">
    <source>
        <dbReference type="SAM" id="MobiDB-lite"/>
    </source>
</evidence>
<evidence type="ECO:0000313" key="3">
    <source>
        <dbReference type="Proteomes" id="UP000540423"/>
    </source>
</evidence>
<dbReference type="Proteomes" id="UP000540423">
    <property type="component" value="Unassembled WGS sequence"/>
</dbReference>
<organism evidence="2 3">
    <name type="scientific">Streptomyces candidus</name>
    <dbReference type="NCBI Taxonomy" id="67283"/>
    <lineage>
        <taxon>Bacteria</taxon>
        <taxon>Bacillati</taxon>
        <taxon>Actinomycetota</taxon>
        <taxon>Actinomycetes</taxon>
        <taxon>Kitasatosporales</taxon>
        <taxon>Streptomycetaceae</taxon>
        <taxon>Streptomyces</taxon>
    </lineage>
</organism>
<keyword evidence="3" id="KW-1185">Reference proteome</keyword>